<name>A0A3P7DZA5_WUCBA</name>
<dbReference type="AlphaFoldDB" id="A0A3P7DZA5"/>
<dbReference type="PANTHER" id="PTHR33047">
    <property type="entry name" value="PROTEIN TAR1"/>
    <property type="match status" value="1"/>
</dbReference>
<sequence>MIGRADIEGSKSHVAMNAWRPQASYPCGLAFAVSICTEHRDQASFCPYAQRVVSVHTELTFGHLRYCFGDVPPQSNSAPGTVHDLEYPDVSMSLAYCVNVGRPGPCRTRAGPYFRRVHARTHTRPVRTARQTRNERTEPQARSSALLPV</sequence>
<protein>
    <submittedName>
        <fullName evidence="2">Uncharacterized protein</fullName>
    </submittedName>
</protein>
<evidence type="ECO:0000256" key="1">
    <source>
        <dbReference type="SAM" id="MobiDB-lite"/>
    </source>
</evidence>
<keyword evidence="3" id="KW-1185">Reference proteome</keyword>
<dbReference type="OrthoDB" id="5871328at2759"/>
<feature type="region of interest" description="Disordered" evidence="1">
    <location>
        <begin position="122"/>
        <end position="149"/>
    </location>
</feature>
<dbReference type="PANTHER" id="PTHR33047:SF8">
    <property type="entry name" value="REGULATOR OF RDNA TRANSCRIPTION PROTEIN 15"/>
    <property type="match status" value="1"/>
</dbReference>
<dbReference type="Proteomes" id="UP000270924">
    <property type="component" value="Unassembled WGS sequence"/>
</dbReference>
<accession>A0A3P7DZA5</accession>
<organism evidence="2 3">
    <name type="scientific">Wuchereria bancrofti</name>
    <dbReference type="NCBI Taxonomy" id="6293"/>
    <lineage>
        <taxon>Eukaryota</taxon>
        <taxon>Metazoa</taxon>
        <taxon>Ecdysozoa</taxon>
        <taxon>Nematoda</taxon>
        <taxon>Chromadorea</taxon>
        <taxon>Rhabditida</taxon>
        <taxon>Spirurina</taxon>
        <taxon>Spiruromorpha</taxon>
        <taxon>Filarioidea</taxon>
        <taxon>Onchocercidae</taxon>
        <taxon>Wuchereria</taxon>
    </lineage>
</organism>
<evidence type="ECO:0000313" key="2">
    <source>
        <dbReference type="EMBL" id="VDM12446.1"/>
    </source>
</evidence>
<evidence type="ECO:0000313" key="3">
    <source>
        <dbReference type="Proteomes" id="UP000270924"/>
    </source>
</evidence>
<dbReference type="InterPro" id="IPR052997">
    <property type="entry name" value="RRT15-like"/>
</dbReference>
<gene>
    <name evidence="2" type="ORF">WBA_LOCUS5832</name>
</gene>
<proteinExistence type="predicted"/>
<reference evidence="2 3" key="1">
    <citation type="submission" date="2018-11" db="EMBL/GenBank/DDBJ databases">
        <authorList>
            <consortium name="Pathogen Informatics"/>
        </authorList>
    </citation>
    <scope>NUCLEOTIDE SEQUENCE [LARGE SCALE GENOMIC DNA]</scope>
</reference>
<dbReference type="EMBL" id="UYWW01003099">
    <property type="protein sequence ID" value="VDM12446.1"/>
    <property type="molecule type" value="Genomic_DNA"/>
</dbReference>
<dbReference type="InParanoid" id="A0A3P7DZA5"/>